<evidence type="ECO:0000313" key="1">
    <source>
        <dbReference type="EMBL" id="REC47104.1"/>
    </source>
</evidence>
<dbReference type="Proteomes" id="UP000256257">
    <property type="component" value="Unassembled WGS sequence"/>
</dbReference>
<evidence type="ECO:0000313" key="2">
    <source>
        <dbReference type="Proteomes" id="UP000256257"/>
    </source>
</evidence>
<sequence length="165" mass="18836">MIMKNLLNVIIVPMFLLSSFQKESELTQKRNKVSEKTVQKGDRIMYLFFKAAKDQSGSEKIVLQDSKIMEGRLKVVPSFDRDEVQKGDFIITVQEAGGKEVSRQLVKDPLNPELEVYEKEDISRHKAKLPDAEFSVRFGYTENIQSVKVEKAADDGVQLLLTQKL</sequence>
<dbReference type="EMBL" id="QNVV01000010">
    <property type="protein sequence ID" value="REC47104.1"/>
    <property type="molecule type" value="Genomic_DNA"/>
</dbReference>
<dbReference type="AlphaFoldDB" id="A0A3D9B0D5"/>
<organism evidence="1 2">
    <name type="scientific">Chryseobacterium pennipullorum</name>
    <dbReference type="NCBI Taxonomy" id="2258963"/>
    <lineage>
        <taxon>Bacteria</taxon>
        <taxon>Pseudomonadati</taxon>
        <taxon>Bacteroidota</taxon>
        <taxon>Flavobacteriia</taxon>
        <taxon>Flavobacteriales</taxon>
        <taxon>Weeksellaceae</taxon>
        <taxon>Chryseobacterium group</taxon>
        <taxon>Chryseobacterium</taxon>
    </lineage>
</organism>
<protein>
    <submittedName>
        <fullName evidence="1">Uncharacterized protein</fullName>
    </submittedName>
</protein>
<comment type="caution">
    <text evidence="1">The sequence shown here is derived from an EMBL/GenBank/DDBJ whole genome shotgun (WGS) entry which is preliminary data.</text>
</comment>
<gene>
    <name evidence="1" type="ORF">DRF67_12895</name>
</gene>
<accession>A0A3D9B0D5</accession>
<reference evidence="1 2" key="1">
    <citation type="submission" date="2018-06" db="EMBL/GenBank/DDBJ databases">
        <title>Novel Chryseobacterium species.</title>
        <authorList>
            <person name="Newman J."/>
            <person name="Hugo C."/>
            <person name="Oosthuizen L."/>
            <person name="Charimba G."/>
        </authorList>
    </citation>
    <scope>NUCLEOTIDE SEQUENCE [LARGE SCALE GENOMIC DNA]</scope>
    <source>
        <strain evidence="1 2">7_F195</strain>
    </source>
</reference>
<proteinExistence type="predicted"/>
<keyword evidence="2" id="KW-1185">Reference proteome</keyword>
<name>A0A3D9B0D5_9FLAO</name>